<name>A0A4R8CKN9_9ACTN</name>
<dbReference type="RefSeq" id="WP_134099113.1">
    <property type="nucleotide sequence ID" value="NZ_SODP01000001.1"/>
</dbReference>
<dbReference type="AlphaFoldDB" id="A0A4R8CKN9"/>
<keyword evidence="2" id="KW-1185">Reference proteome</keyword>
<comment type="caution">
    <text evidence="1">The sequence shown here is derived from an EMBL/GenBank/DDBJ whole genome shotgun (WGS) entry which is preliminary data.</text>
</comment>
<gene>
    <name evidence="1" type="ORF">EV653_1439</name>
</gene>
<dbReference type="EMBL" id="SODP01000001">
    <property type="protein sequence ID" value="TDW76293.1"/>
    <property type="molecule type" value="Genomic_DNA"/>
</dbReference>
<protein>
    <submittedName>
        <fullName evidence="1">Uncharacterized protein</fullName>
    </submittedName>
</protein>
<dbReference type="Proteomes" id="UP000295146">
    <property type="component" value="Unassembled WGS sequence"/>
</dbReference>
<evidence type="ECO:0000313" key="2">
    <source>
        <dbReference type="Proteomes" id="UP000295146"/>
    </source>
</evidence>
<organism evidence="1 2">
    <name type="scientific">Kribbella pratensis</name>
    <dbReference type="NCBI Taxonomy" id="2512112"/>
    <lineage>
        <taxon>Bacteria</taxon>
        <taxon>Bacillati</taxon>
        <taxon>Actinomycetota</taxon>
        <taxon>Actinomycetes</taxon>
        <taxon>Propionibacteriales</taxon>
        <taxon>Kribbellaceae</taxon>
        <taxon>Kribbella</taxon>
    </lineage>
</organism>
<evidence type="ECO:0000313" key="1">
    <source>
        <dbReference type="EMBL" id="TDW76293.1"/>
    </source>
</evidence>
<dbReference type="OrthoDB" id="3829347at2"/>
<sequence>MTEPEIRRWGTHRVTLNLLRLLVLAALVATAIEHILWPTIPATLLILGGAMRYEPKSPAGRRMCVGPGTADQLRRSSTASQCAVRPTDLLADYQPARLHRRASVGCTSRFW</sequence>
<accession>A0A4R8CKN9</accession>
<proteinExistence type="predicted"/>
<reference evidence="1 2" key="1">
    <citation type="submission" date="2019-03" db="EMBL/GenBank/DDBJ databases">
        <title>Genomic Encyclopedia of Type Strains, Phase III (KMG-III): the genomes of soil and plant-associated and newly described type strains.</title>
        <authorList>
            <person name="Whitman W."/>
        </authorList>
    </citation>
    <scope>NUCLEOTIDE SEQUENCE [LARGE SCALE GENOMIC DNA]</scope>
    <source>
        <strain evidence="1 2">VKM Ac-2573</strain>
    </source>
</reference>